<dbReference type="CDD" id="cd02753">
    <property type="entry name" value="MopB_Formate-Dh-H"/>
    <property type="match status" value="1"/>
</dbReference>
<sequence>MSIGVRMSVKVVCPYCGFGCNLLVDTITKKVRPYRGEPNRGKLCPKGLFALEHVYSKDRLRYPLKREGSDFKRISWERAISEIAEKIREIIENYGPSSIAFIASSKITNEENYLLQKIARLLGTNNIDNCARLCHESSVHALKLTLGAGIQTNPYSDLEKFKALMIWGYNPAETHPVVMQYIMNAKKNGAKIIVVDVRETTTMKFGDYKVIIRPGTDITLANAIMNVIIENRWYNKDFIEKRTVGFSEIRMGVKKYTPEYAEKITGVPARLIKEIAEAFAKAGSGAILWGMGVTQQIAGVENVLALINIALLLGYFGEKGGLYPMRGQNNVQGAAYMGTLSEFLPGYVPLSDSEFRKKVAKLWGVEDLPTERGLYLTEYWDAILNGDLKVLYIVGENPAISDANVLKVRKALTKLELLVVQDIFLTRTARYAHYVLPAAAFCEKEGSYMNSERRIQWSHKACEPLGESKPDWEILTMLANALGLRGFNYKRVEEITEEYFKLFPELENRSVEELKNSEGIVIPSPRLYTDRFLTPGGRARFISVEQIMPWEEPNGEYPLILTTVRLITHYNTGEMTMRSPSLTKMIGEPFVLISREDAQEYGIKEGDYVVVETRRGNLTLKAKISNIQRGVIAIPFHFEANVLTNDALNKAGTPELKFSAARIRKVS</sequence>
<dbReference type="Gene3D" id="2.40.40.20">
    <property type="match status" value="1"/>
</dbReference>
<accession>A0A5C0XPH7</accession>
<dbReference type="Pfam" id="PF00384">
    <property type="entry name" value="Molybdopterin"/>
    <property type="match status" value="1"/>
</dbReference>
<evidence type="ECO:0000256" key="1">
    <source>
        <dbReference type="ARBA" id="ARBA00022485"/>
    </source>
</evidence>
<dbReference type="GO" id="GO:0051539">
    <property type="term" value="F:4 iron, 4 sulfur cluster binding"/>
    <property type="evidence" value="ECO:0007669"/>
    <property type="project" value="UniProtKB-KW"/>
</dbReference>
<name>A0A5C0XPH7_PYRFU</name>
<dbReference type="Gene3D" id="2.20.25.90">
    <property type="entry name" value="ADC-like domains"/>
    <property type="match status" value="1"/>
</dbReference>
<evidence type="ECO:0000313" key="7">
    <source>
        <dbReference type="EMBL" id="QEK79146.1"/>
    </source>
</evidence>
<evidence type="ECO:0000256" key="2">
    <source>
        <dbReference type="ARBA" id="ARBA00022723"/>
    </source>
</evidence>
<dbReference type="AlphaFoldDB" id="A0A5C0XPH7"/>
<dbReference type="SUPFAM" id="SSF50692">
    <property type="entry name" value="ADC-like"/>
    <property type="match status" value="1"/>
</dbReference>
<dbReference type="InterPro" id="IPR006657">
    <property type="entry name" value="MoPterin_dinucl-bd_dom"/>
</dbReference>
<dbReference type="GO" id="GO:0008863">
    <property type="term" value="F:formate dehydrogenase (NAD+) activity"/>
    <property type="evidence" value="ECO:0007669"/>
    <property type="project" value="InterPro"/>
</dbReference>
<dbReference type="GO" id="GO:0015942">
    <property type="term" value="P:formate metabolic process"/>
    <property type="evidence" value="ECO:0007669"/>
    <property type="project" value="InterPro"/>
</dbReference>
<keyword evidence="4" id="KW-0408">Iron</keyword>
<gene>
    <name evidence="7" type="ORF">PFDSM3638_07660</name>
</gene>
<dbReference type="InterPro" id="IPR006656">
    <property type="entry name" value="Mopterin_OxRdtase"/>
</dbReference>
<dbReference type="GO" id="GO:0016020">
    <property type="term" value="C:membrane"/>
    <property type="evidence" value="ECO:0007669"/>
    <property type="project" value="TreeGrafter"/>
</dbReference>
<organism evidence="7 8">
    <name type="scientific">Pyrococcus furiosus (strain ATCC 43587 / DSM 3638 / JCM 8422 / Vc1)</name>
    <dbReference type="NCBI Taxonomy" id="186497"/>
    <lineage>
        <taxon>Archaea</taxon>
        <taxon>Methanobacteriati</taxon>
        <taxon>Methanobacteriota</taxon>
        <taxon>Thermococci</taxon>
        <taxon>Thermococcales</taxon>
        <taxon>Thermococcaceae</taxon>
        <taxon>Pyrococcus</taxon>
    </lineage>
</organism>
<dbReference type="Gene3D" id="3.40.50.740">
    <property type="match status" value="1"/>
</dbReference>
<dbReference type="PROSITE" id="PS51669">
    <property type="entry name" value="4FE4S_MOW_BIS_MGD"/>
    <property type="match status" value="1"/>
</dbReference>
<dbReference type="GO" id="GO:0022904">
    <property type="term" value="P:respiratory electron transport chain"/>
    <property type="evidence" value="ECO:0007669"/>
    <property type="project" value="TreeGrafter"/>
</dbReference>
<dbReference type="Gene3D" id="3.40.228.10">
    <property type="entry name" value="Dimethylsulfoxide Reductase, domain 2"/>
    <property type="match status" value="1"/>
</dbReference>
<dbReference type="GO" id="GO:0003954">
    <property type="term" value="F:NADH dehydrogenase activity"/>
    <property type="evidence" value="ECO:0007669"/>
    <property type="project" value="TreeGrafter"/>
</dbReference>
<evidence type="ECO:0000259" key="6">
    <source>
        <dbReference type="PROSITE" id="PS51669"/>
    </source>
</evidence>
<keyword evidence="5" id="KW-0411">Iron-sulfur</keyword>
<dbReference type="Pfam" id="PF04879">
    <property type="entry name" value="Molybdop_Fe4S4"/>
    <property type="match status" value="1"/>
</dbReference>
<evidence type="ECO:0000256" key="4">
    <source>
        <dbReference type="ARBA" id="ARBA00023004"/>
    </source>
</evidence>
<evidence type="ECO:0000256" key="5">
    <source>
        <dbReference type="ARBA" id="ARBA00023014"/>
    </source>
</evidence>
<dbReference type="Proteomes" id="UP000324354">
    <property type="component" value="Chromosome"/>
</dbReference>
<dbReference type="InterPro" id="IPR041924">
    <property type="entry name" value="Formate_Dh-H_N"/>
</dbReference>
<dbReference type="InterPro" id="IPR009010">
    <property type="entry name" value="Asp_de-COase-like_dom_sf"/>
</dbReference>
<dbReference type="SMART" id="SM00926">
    <property type="entry name" value="Molybdop_Fe4S4"/>
    <property type="match status" value="1"/>
</dbReference>
<dbReference type="SUPFAM" id="SSF53706">
    <property type="entry name" value="Formate dehydrogenase/DMSO reductase, domains 1-3"/>
    <property type="match status" value="1"/>
</dbReference>
<dbReference type="GO" id="GO:0043546">
    <property type="term" value="F:molybdopterin cofactor binding"/>
    <property type="evidence" value="ECO:0007669"/>
    <property type="project" value="InterPro"/>
</dbReference>
<evidence type="ECO:0000256" key="3">
    <source>
        <dbReference type="ARBA" id="ARBA00023002"/>
    </source>
</evidence>
<dbReference type="CDD" id="cd00508">
    <property type="entry name" value="MopB_CT_Fdh-Nap-like"/>
    <property type="match status" value="1"/>
</dbReference>
<dbReference type="PANTHER" id="PTHR43105">
    <property type="entry name" value="RESPIRATORY NITRATE REDUCTASE"/>
    <property type="match status" value="1"/>
</dbReference>
<dbReference type="InterPro" id="IPR006478">
    <property type="entry name" value="Formate_DH_asu"/>
</dbReference>
<proteinExistence type="predicted"/>
<protein>
    <submittedName>
        <fullName evidence="7">Formate dehydrogenase subunit alpha</fullName>
    </submittedName>
</protein>
<dbReference type="SMR" id="A0A5C0XPH7"/>
<dbReference type="Pfam" id="PF01568">
    <property type="entry name" value="Molydop_binding"/>
    <property type="match status" value="1"/>
</dbReference>
<dbReference type="EMBL" id="CP023154">
    <property type="protein sequence ID" value="QEK79146.1"/>
    <property type="molecule type" value="Genomic_DNA"/>
</dbReference>
<dbReference type="NCBIfam" id="TIGR01591">
    <property type="entry name" value="Fdh-alpha"/>
    <property type="match status" value="1"/>
</dbReference>
<dbReference type="InterPro" id="IPR006963">
    <property type="entry name" value="Mopterin_OxRdtase_4Fe-4S_dom"/>
</dbReference>
<reference evidence="7 8" key="1">
    <citation type="submission" date="2017-08" db="EMBL/GenBank/DDBJ databases">
        <title>Resequencing and Reannotation of the genome of Pyrococcus furiosus type strain DSM3638.</title>
        <authorList>
            <person name="Reichelt R.M."/>
            <person name="Bunk B."/>
        </authorList>
    </citation>
    <scope>NUCLEOTIDE SEQUENCE [LARGE SCALE GENOMIC DNA]</scope>
    <source>
        <strain evidence="7 8">DSM 3638</strain>
    </source>
</reference>
<dbReference type="GO" id="GO:0046872">
    <property type="term" value="F:metal ion binding"/>
    <property type="evidence" value="ECO:0007669"/>
    <property type="project" value="UniProtKB-KW"/>
</dbReference>
<feature type="domain" description="4Fe-4S Mo/W bis-MGD-type" evidence="6">
    <location>
        <begin position="1"/>
        <end position="58"/>
    </location>
</feature>
<evidence type="ECO:0000313" key="8">
    <source>
        <dbReference type="Proteomes" id="UP000324354"/>
    </source>
</evidence>
<keyword evidence="3" id="KW-0560">Oxidoreductase</keyword>
<keyword evidence="1" id="KW-0004">4Fe-4S</keyword>
<keyword evidence="2" id="KW-0479">Metal-binding</keyword>
<dbReference type="InterPro" id="IPR050123">
    <property type="entry name" value="Prok_molybdopt-oxidoreductase"/>
</dbReference>
<dbReference type="PANTHER" id="PTHR43105:SF14">
    <property type="entry name" value="FORMATE DEHYDROGENASE H"/>
    <property type="match status" value="1"/>
</dbReference>
<dbReference type="OrthoDB" id="23466at2157"/>